<organism evidence="6 7">
    <name type="scientific">Cyclobacterium plantarum</name>
    <dbReference type="NCBI Taxonomy" id="2716263"/>
    <lineage>
        <taxon>Bacteria</taxon>
        <taxon>Pseudomonadati</taxon>
        <taxon>Bacteroidota</taxon>
        <taxon>Cytophagia</taxon>
        <taxon>Cytophagales</taxon>
        <taxon>Cyclobacteriaceae</taxon>
        <taxon>Cyclobacterium</taxon>
    </lineage>
</organism>
<feature type="domain" description="NlpC/P60" evidence="5">
    <location>
        <begin position="142"/>
        <end position="261"/>
    </location>
</feature>
<keyword evidence="4" id="KW-0788">Thiol protease</keyword>
<comment type="similarity">
    <text evidence="1">Belongs to the peptidase C40 family.</text>
</comment>
<evidence type="ECO:0000256" key="3">
    <source>
        <dbReference type="ARBA" id="ARBA00022801"/>
    </source>
</evidence>
<keyword evidence="3" id="KW-0378">Hydrolase</keyword>
<dbReference type="Gene3D" id="3.90.1720.10">
    <property type="entry name" value="endopeptidase domain like (from Nostoc punctiforme)"/>
    <property type="match status" value="1"/>
</dbReference>
<dbReference type="SUPFAM" id="SSF54001">
    <property type="entry name" value="Cysteine proteinases"/>
    <property type="match status" value="1"/>
</dbReference>
<dbReference type="Pfam" id="PF18348">
    <property type="entry name" value="SH3_16"/>
    <property type="match status" value="1"/>
</dbReference>
<sequence>MQNGTSNEWLSDRAFGICRLSLLSIYREPVVGSGLTSQLLFGELYQVLRKTKDGQWLFVEGEAQAGSGWILASQHHDLTAGSYSFFMQSPLHITTATLSRVIWEKSIVYLLPGSQLHAGNQEIFDWEASFSFEGSSRPFSKKACREELVETAKGFLNAPYLSGGRSIFGLYEGSWLHLIFKICGYIVPNYLSQLLTAGREVGLSGIQAGDVVIFSNEQGIPSRAGLYTGSGQLLEIHGKVRFSPFEPEKWITGKNKSKQVQVLHVKNLMGS</sequence>
<dbReference type="Pfam" id="PF00877">
    <property type="entry name" value="NLPC_P60"/>
    <property type="match status" value="1"/>
</dbReference>
<evidence type="ECO:0000313" key="6">
    <source>
        <dbReference type="EMBL" id="NHE55352.1"/>
    </source>
</evidence>
<accession>A0ABX0H4G1</accession>
<protein>
    <recommendedName>
        <fullName evidence="5">NlpC/P60 domain-containing protein</fullName>
    </recommendedName>
</protein>
<evidence type="ECO:0000259" key="5">
    <source>
        <dbReference type="PROSITE" id="PS51935"/>
    </source>
</evidence>
<gene>
    <name evidence="6" type="ORF">G9Q97_00825</name>
</gene>
<dbReference type="EMBL" id="JAANYN010000001">
    <property type="protein sequence ID" value="NHE55352.1"/>
    <property type="molecule type" value="Genomic_DNA"/>
</dbReference>
<evidence type="ECO:0000256" key="2">
    <source>
        <dbReference type="ARBA" id="ARBA00022670"/>
    </source>
</evidence>
<reference evidence="6 7" key="1">
    <citation type="submission" date="2020-03" db="EMBL/GenBank/DDBJ databases">
        <title>Cyclobacterium plantarum sp. nov., a marine bacterium isolated from a coastal-marine wetland.</title>
        <authorList>
            <person name="Sanchez-Porro C."/>
            <person name="Ventosa A."/>
            <person name="Amoozegar M."/>
        </authorList>
    </citation>
    <scope>NUCLEOTIDE SEQUENCE [LARGE SCALE GENOMIC DNA]</scope>
    <source>
        <strain evidence="6 7">GBPx2</strain>
    </source>
</reference>
<name>A0ABX0H4G1_9BACT</name>
<proteinExistence type="inferred from homology"/>
<keyword evidence="7" id="KW-1185">Reference proteome</keyword>
<dbReference type="InterPro" id="IPR000064">
    <property type="entry name" value="NLP_P60_dom"/>
</dbReference>
<comment type="caution">
    <text evidence="6">The sequence shown here is derived from an EMBL/GenBank/DDBJ whole genome shotgun (WGS) entry which is preliminary data.</text>
</comment>
<evidence type="ECO:0000256" key="4">
    <source>
        <dbReference type="ARBA" id="ARBA00022807"/>
    </source>
</evidence>
<dbReference type="Proteomes" id="UP000649799">
    <property type="component" value="Unassembled WGS sequence"/>
</dbReference>
<dbReference type="InterPro" id="IPR041382">
    <property type="entry name" value="SH3_16"/>
</dbReference>
<dbReference type="InterPro" id="IPR038765">
    <property type="entry name" value="Papain-like_cys_pep_sf"/>
</dbReference>
<dbReference type="RefSeq" id="WP_166142184.1">
    <property type="nucleotide sequence ID" value="NZ_JAANYN010000001.1"/>
</dbReference>
<keyword evidence="2" id="KW-0645">Protease</keyword>
<evidence type="ECO:0000256" key="1">
    <source>
        <dbReference type="ARBA" id="ARBA00007074"/>
    </source>
</evidence>
<dbReference type="PROSITE" id="PS51935">
    <property type="entry name" value="NLPC_P60"/>
    <property type="match status" value="1"/>
</dbReference>
<evidence type="ECO:0000313" key="7">
    <source>
        <dbReference type="Proteomes" id="UP000649799"/>
    </source>
</evidence>